<feature type="region of interest" description="Disordered" evidence="7">
    <location>
        <begin position="592"/>
        <end position="647"/>
    </location>
</feature>
<feature type="compositionally biased region" description="Polar residues" evidence="7">
    <location>
        <begin position="201"/>
        <end position="215"/>
    </location>
</feature>
<dbReference type="InterPro" id="IPR008984">
    <property type="entry name" value="SMAD_FHA_dom_sf"/>
</dbReference>
<dbReference type="Gene3D" id="2.60.200.10">
    <property type="match status" value="1"/>
</dbReference>
<evidence type="ECO:0000256" key="1">
    <source>
        <dbReference type="ARBA" id="ARBA00004123"/>
    </source>
</evidence>
<dbReference type="EMBL" id="CAXLJL010000933">
    <property type="protein sequence ID" value="CAL5141868.1"/>
    <property type="molecule type" value="Genomic_DNA"/>
</dbReference>
<dbReference type="FunFam" id="1.10.10.10:FF:000041">
    <property type="entry name" value="Interferon regulatory factor 4"/>
    <property type="match status" value="1"/>
</dbReference>
<evidence type="ECO:0000256" key="7">
    <source>
        <dbReference type="SAM" id="MobiDB-lite"/>
    </source>
</evidence>
<dbReference type="SMART" id="SM00348">
    <property type="entry name" value="IRF"/>
    <property type="match status" value="1"/>
</dbReference>
<dbReference type="PANTHER" id="PTHR11949:SF17">
    <property type="entry name" value="IRF TRYPTOPHAN PENTAD REPEAT DOMAIN-CONTAINING PROTEIN"/>
    <property type="match status" value="1"/>
</dbReference>
<dbReference type="SUPFAM" id="SSF46785">
    <property type="entry name" value="Winged helix' DNA-binding domain"/>
    <property type="match status" value="1"/>
</dbReference>
<evidence type="ECO:0000256" key="4">
    <source>
        <dbReference type="ARBA" id="ARBA00023159"/>
    </source>
</evidence>
<protein>
    <recommendedName>
        <fullName evidence="8">IRF tryptophan pentad repeat domain-containing protein</fullName>
    </recommendedName>
</protein>
<dbReference type="PROSITE" id="PS00601">
    <property type="entry name" value="IRF_1"/>
    <property type="match status" value="1"/>
</dbReference>
<evidence type="ECO:0000256" key="3">
    <source>
        <dbReference type="ARBA" id="ARBA00023125"/>
    </source>
</evidence>
<keyword evidence="3" id="KW-0238">DNA-binding</keyword>
<dbReference type="GO" id="GO:0002376">
    <property type="term" value="P:immune system process"/>
    <property type="evidence" value="ECO:0007669"/>
    <property type="project" value="TreeGrafter"/>
</dbReference>
<comment type="subcellular location">
    <subcellularLocation>
        <location evidence="1">Nucleus</location>
    </subcellularLocation>
</comment>
<proteinExistence type="predicted"/>
<dbReference type="GO" id="GO:0045944">
    <property type="term" value="P:positive regulation of transcription by RNA polymerase II"/>
    <property type="evidence" value="ECO:0007669"/>
    <property type="project" value="UniProtKB-ARBA"/>
</dbReference>
<dbReference type="SMART" id="SM01243">
    <property type="entry name" value="IRF-3"/>
    <property type="match status" value="1"/>
</dbReference>
<dbReference type="InterPro" id="IPR017855">
    <property type="entry name" value="SMAD-like_dom_sf"/>
</dbReference>
<dbReference type="GO" id="GO:0005634">
    <property type="term" value="C:nucleus"/>
    <property type="evidence" value="ECO:0007669"/>
    <property type="project" value="UniProtKB-SubCell"/>
</dbReference>
<comment type="caution">
    <text evidence="9">The sequence shown here is derived from an EMBL/GenBank/DDBJ whole genome shotgun (WGS) entry which is preliminary data.</text>
</comment>
<dbReference type="GO" id="GO:0000981">
    <property type="term" value="F:DNA-binding transcription factor activity, RNA polymerase II-specific"/>
    <property type="evidence" value="ECO:0007669"/>
    <property type="project" value="TreeGrafter"/>
</dbReference>
<keyword evidence="2" id="KW-0805">Transcription regulation</keyword>
<dbReference type="GO" id="GO:0000978">
    <property type="term" value="F:RNA polymerase II cis-regulatory region sequence-specific DNA binding"/>
    <property type="evidence" value="ECO:0007669"/>
    <property type="project" value="TreeGrafter"/>
</dbReference>
<dbReference type="Proteomes" id="UP001497525">
    <property type="component" value="Unassembled WGS sequence"/>
</dbReference>
<gene>
    <name evidence="9" type="ORF">CDAUBV1_LOCUS17168</name>
</gene>
<dbReference type="PRINTS" id="PR00267">
    <property type="entry name" value="INTFRNREGFCT"/>
</dbReference>
<dbReference type="CDD" id="cd00103">
    <property type="entry name" value="IRF"/>
    <property type="match status" value="1"/>
</dbReference>
<dbReference type="SUPFAM" id="SSF49879">
    <property type="entry name" value="SMAD/FHA domain"/>
    <property type="match status" value="1"/>
</dbReference>
<feature type="domain" description="IRF tryptophan pentad repeat" evidence="8">
    <location>
        <begin position="4"/>
        <end position="111"/>
    </location>
</feature>
<dbReference type="InterPro" id="IPR019471">
    <property type="entry name" value="Interferon_reg_factor-3"/>
</dbReference>
<dbReference type="Gene3D" id="1.10.10.10">
    <property type="entry name" value="Winged helix-like DNA-binding domain superfamily/Winged helix DNA-binding domain"/>
    <property type="match status" value="1"/>
</dbReference>
<evidence type="ECO:0000256" key="6">
    <source>
        <dbReference type="ARBA" id="ARBA00023242"/>
    </source>
</evidence>
<keyword evidence="6" id="KW-0539">Nucleus</keyword>
<dbReference type="Pfam" id="PF00605">
    <property type="entry name" value="IRF"/>
    <property type="match status" value="1"/>
</dbReference>
<evidence type="ECO:0000256" key="5">
    <source>
        <dbReference type="ARBA" id="ARBA00023163"/>
    </source>
</evidence>
<evidence type="ECO:0000313" key="10">
    <source>
        <dbReference type="Proteomes" id="UP001497525"/>
    </source>
</evidence>
<keyword evidence="5" id="KW-0804">Transcription</keyword>
<keyword evidence="4" id="KW-0010">Activator</keyword>
<dbReference type="InterPro" id="IPR001346">
    <property type="entry name" value="Interferon_reg_fact_DNA-bd_dom"/>
</dbReference>
<dbReference type="InterPro" id="IPR019817">
    <property type="entry name" value="Interferon_reg_fac_CS"/>
</dbReference>
<evidence type="ECO:0000259" key="8">
    <source>
        <dbReference type="PROSITE" id="PS51507"/>
    </source>
</evidence>
<dbReference type="PANTHER" id="PTHR11949">
    <property type="entry name" value="INTERFERON REGULATORY FACTOR"/>
    <property type="match status" value="1"/>
</dbReference>
<sequence length="647" mass="72013">MDIRVRLRPWLESRLNEGWIEGLCWVDKEKGIFKIPWKHHSKHTWTEEDAAIFKDWAVVTGRYRAGIDDPDWPMWKTRLRCALNKAPDIQEVKQRHNLHCDEPFKVYRFISKTESLWRANASRNACMIFDGISAVQKMKPMGSPSFPLPKLESTSRPQQPGARRTTILLHRTSGVDSSARPVPVLHRRPNGVFVRQLPLGQSRSSQNGCKQQQYNAGGIRSEPSTGIVNFNSQAMDYETLSPSNPSRYFGEQQTGAGSTTILRYMGPSPTAFPFGIGPCNIFPDVLEPEYHQLGVRIQHLGVRVKDAIITNPNGCCIYFGRYDEITSPAAPDPVEAQIPHYISEANKEYVDLLLDNMVRGIILSVTHGSIFAERMCKCAVFVYVPAANGEFLLLKKLGRREREKVFDYDEFMSDLRAYRLGQRPKPHFEVILAFGQQLRPNLSTDSLLVWCRVASCRAWYQNYKDQTSVVTEMYTDRFVSEDDVSQVSDGALPCGTGLIGRPDLMILSRNGSNAITADSGNYMSVGAPVKLEDLGATSEHEVATMGLVDSLGSDGLSSEQVIEEGVEVPLDDHDDNLTYDGANVAMHNGLIVGDSSQDPSAADNCVPSTSMSHDEFLSQPDPADLKSNLLSGDEEAITPAFSSDLKS</sequence>
<feature type="region of interest" description="Disordered" evidence="7">
    <location>
        <begin position="143"/>
        <end position="162"/>
    </location>
</feature>
<dbReference type="PROSITE" id="PS51507">
    <property type="entry name" value="IRF_2"/>
    <property type="match status" value="1"/>
</dbReference>
<organism evidence="9 10">
    <name type="scientific">Calicophoron daubneyi</name>
    <name type="common">Rumen fluke</name>
    <name type="synonym">Paramphistomum daubneyi</name>
    <dbReference type="NCBI Taxonomy" id="300641"/>
    <lineage>
        <taxon>Eukaryota</taxon>
        <taxon>Metazoa</taxon>
        <taxon>Spiralia</taxon>
        <taxon>Lophotrochozoa</taxon>
        <taxon>Platyhelminthes</taxon>
        <taxon>Trematoda</taxon>
        <taxon>Digenea</taxon>
        <taxon>Plagiorchiida</taxon>
        <taxon>Pronocephalata</taxon>
        <taxon>Paramphistomoidea</taxon>
        <taxon>Paramphistomidae</taxon>
        <taxon>Calicophoron</taxon>
    </lineage>
</organism>
<evidence type="ECO:0000256" key="2">
    <source>
        <dbReference type="ARBA" id="ARBA00023015"/>
    </source>
</evidence>
<dbReference type="InterPro" id="IPR036390">
    <property type="entry name" value="WH_DNA-bd_sf"/>
</dbReference>
<reference evidence="9" key="1">
    <citation type="submission" date="2024-06" db="EMBL/GenBank/DDBJ databases">
        <authorList>
            <person name="Liu X."/>
            <person name="Lenzi L."/>
            <person name="Haldenby T S."/>
            <person name="Uol C."/>
        </authorList>
    </citation>
    <scope>NUCLEOTIDE SEQUENCE</scope>
</reference>
<dbReference type="InterPro" id="IPR036388">
    <property type="entry name" value="WH-like_DNA-bd_sf"/>
</dbReference>
<dbReference type="Pfam" id="PF10401">
    <property type="entry name" value="IRF-3"/>
    <property type="match status" value="1"/>
</dbReference>
<name>A0AAV2U0C5_CALDB</name>
<feature type="region of interest" description="Disordered" evidence="7">
    <location>
        <begin position="201"/>
        <end position="222"/>
    </location>
</feature>
<accession>A0AAV2U0C5</accession>
<evidence type="ECO:0000313" key="9">
    <source>
        <dbReference type="EMBL" id="CAL5141868.1"/>
    </source>
</evidence>
<dbReference type="AlphaFoldDB" id="A0AAV2U0C5"/>